<protein>
    <submittedName>
        <fullName evidence="2">Uncharacterized protein</fullName>
    </submittedName>
</protein>
<dbReference type="EMBL" id="CP001831">
    <property type="protein sequence ID" value="AEH81372.1"/>
    <property type="molecule type" value="Genomic_DNA"/>
</dbReference>
<geneLocation type="plasmid" evidence="2 3">
    <name>pSmeSM11c</name>
</geneLocation>
<dbReference type="KEGG" id="smx:SM11_pC0299"/>
<keyword evidence="2" id="KW-0614">Plasmid</keyword>
<dbReference type="AlphaFoldDB" id="F7XC81"/>
<accession>F7XC81</accession>
<evidence type="ECO:0000256" key="1">
    <source>
        <dbReference type="SAM" id="MobiDB-lite"/>
    </source>
</evidence>
<feature type="region of interest" description="Disordered" evidence="1">
    <location>
        <begin position="1"/>
        <end position="35"/>
    </location>
</feature>
<organism evidence="2 3">
    <name type="scientific">Sinorhizobium meliloti (strain SM11)</name>
    <dbReference type="NCBI Taxonomy" id="707241"/>
    <lineage>
        <taxon>Bacteria</taxon>
        <taxon>Pseudomonadati</taxon>
        <taxon>Pseudomonadota</taxon>
        <taxon>Alphaproteobacteria</taxon>
        <taxon>Hyphomicrobiales</taxon>
        <taxon>Rhizobiaceae</taxon>
        <taxon>Sinorhizobium/Ensifer group</taxon>
        <taxon>Sinorhizobium</taxon>
    </lineage>
</organism>
<proteinExistence type="predicted"/>
<evidence type="ECO:0000313" key="3">
    <source>
        <dbReference type="Proteomes" id="UP000009045"/>
    </source>
</evidence>
<gene>
    <name evidence="2" type="ordered locus">SM11_pC0299</name>
</gene>
<dbReference type="Proteomes" id="UP000009045">
    <property type="component" value="Plasmid pSmeSM11c"/>
</dbReference>
<dbReference type="HOGENOM" id="CLU_3066239_0_0_5"/>
<reference evidence="2 3" key="1">
    <citation type="journal article" date="2011" name="J. Biotechnol.">
        <title>The complete genome sequence of the dominant Sinorhizobium meliloti field isolate SM11 extends the S. meliloti pan-genome.</title>
        <authorList>
            <person name="Schneiker-Bekel S."/>
            <person name="Wibberg D."/>
            <person name="Bekel T."/>
            <person name="Blom J."/>
            <person name="Linke B."/>
            <person name="Neuweger H."/>
            <person name="Stiens M."/>
            <person name="Vorholter F.J."/>
            <person name="Weidner S."/>
            <person name="Goesmann A."/>
            <person name="Puhler A."/>
            <person name="Schluter A."/>
        </authorList>
    </citation>
    <scope>NUCLEOTIDE SEQUENCE [LARGE SCALE GENOMIC DNA]</scope>
    <source>
        <strain evidence="2 3">SM11</strain>
        <plasmid evidence="3">pSmeSM11c</plasmid>
    </source>
</reference>
<evidence type="ECO:0000313" key="2">
    <source>
        <dbReference type="EMBL" id="AEH81372.1"/>
    </source>
</evidence>
<sequence>MADRPFSQPGGEIGLRLSSRGDHKTIEAPSGNRRHACAQMIEGVPEEMHVSTS</sequence>
<name>F7XC81_SINMM</name>